<reference evidence="3" key="2">
    <citation type="submission" date="2020-04" db="EMBL/GenBank/DDBJ databases">
        <authorList>
            <consortium name="NCBI Genome Project"/>
        </authorList>
    </citation>
    <scope>NUCLEOTIDE SEQUENCE</scope>
    <source>
        <strain evidence="3">CBS 342.82</strain>
    </source>
</reference>
<dbReference type="AlphaFoldDB" id="A0A6J3MH11"/>
<feature type="compositionally biased region" description="Basic and acidic residues" evidence="1">
    <location>
        <begin position="75"/>
        <end position="97"/>
    </location>
</feature>
<organism evidence="3">
    <name type="scientific">Dissoconium aciculare CBS 342.82</name>
    <dbReference type="NCBI Taxonomy" id="1314786"/>
    <lineage>
        <taxon>Eukaryota</taxon>
        <taxon>Fungi</taxon>
        <taxon>Dikarya</taxon>
        <taxon>Ascomycota</taxon>
        <taxon>Pezizomycotina</taxon>
        <taxon>Dothideomycetes</taxon>
        <taxon>Dothideomycetidae</taxon>
        <taxon>Mycosphaerellales</taxon>
        <taxon>Dissoconiaceae</taxon>
        <taxon>Dissoconium</taxon>
    </lineage>
</organism>
<proteinExistence type="predicted"/>
<feature type="compositionally biased region" description="Basic and acidic residues" evidence="1">
    <location>
        <begin position="49"/>
        <end position="63"/>
    </location>
</feature>
<dbReference type="RefSeq" id="XP_033464015.1">
    <property type="nucleotide sequence ID" value="XM_033600425.1"/>
</dbReference>
<keyword evidence="2" id="KW-1185">Reference proteome</keyword>
<gene>
    <name evidence="3" type="ORF">K489DRAFT_3013</name>
</gene>
<evidence type="ECO:0000256" key="1">
    <source>
        <dbReference type="SAM" id="MobiDB-lite"/>
    </source>
</evidence>
<dbReference type="Proteomes" id="UP000504637">
    <property type="component" value="Unplaced"/>
</dbReference>
<evidence type="ECO:0000313" key="3">
    <source>
        <dbReference type="RefSeq" id="XP_033464015.1"/>
    </source>
</evidence>
<accession>A0A6J3MH11</accession>
<evidence type="ECO:0000313" key="2">
    <source>
        <dbReference type="Proteomes" id="UP000504637"/>
    </source>
</evidence>
<feature type="compositionally biased region" description="Polar residues" evidence="1">
    <location>
        <begin position="98"/>
        <end position="110"/>
    </location>
</feature>
<dbReference type="GeneID" id="54358225"/>
<sequence length="174" mass="20131">MDGFCPGVKSSRRIPAMYTVRYIHSHRQPARPEHYSSRKGDSQGPRRIASHEKDTVQSSRDVRPSLSQQQSSPRPTKDHRTKADSHKESKQVVDSRRTISQRSKNDTSSSSHRRWPELKRETTSTRGVAAVMPEYGLGKNELRYPTHAQPSSFDRRPPKTVEKHRRTVRHVHFE</sequence>
<feature type="compositionally biased region" description="Low complexity" evidence="1">
    <location>
        <begin position="64"/>
        <end position="74"/>
    </location>
</feature>
<name>A0A6J3MH11_9PEZI</name>
<feature type="compositionally biased region" description="Basic residues" evidence="1">
    <location>
        <begin position="162"/>
        <end position="174"/>
    </location>
</feature>
<protein>
    <submittedName>
        <fullName evidence="3">Uncharacterized protein</fullName>
    </submittedName>
</protein>
<feature type="region of interest" description="Disordered" evidence="1">
    <location>
        <begin position="139"/>
        <end position="174"/>
    </location>
</feature>
<feature type="region of interest" description="Disordered" evidence="1">
    <location>
        <begin position="24"/>
        <end position="125"/>
    </location>
</feature>
<feature type="compositionally biased region" description="Basic and acidic residues" evidence="1">
    <location>
        <begin position="30"/>
        <end position="41"/>
    </location>
</feature>
<reference evidence="3" key="3">
    <citation type="submission" date="2025-08" db="UniProtKB">
        <authorList>
            <consortium name="RefSeq"/>
        </authorList>
    </citation>
    <scope>IDENTIFICATION</scope>
    <source>
        <strain evidence="3">CBS 342.82</strain>
    </source>
</reference>
<reference evidence="3" key="1">
    <citation type="submission" date="2020-01" db="EMBL/GenBank/DDBJ databases">
        <authorList>
            <consortium name="DOE Joint Genome Institute"/>
            <person name="Haridas S."/>
            <person name="Albert R."/>
            <person name="Binder M."/>
            <person name="Bloem J."/>
            <person name="Labutti K."/>
            <person name="Salamov A."/>
            <person name="Andreopoulos B."/>
            <person name="Baker S.E."/>
            <person name="Barry K."/>
            <person name="Bills G."/>
            <person name="Bluhm B.H."/>
            <person name="Cannon C."/>
            <person name="Castanera R."/>
            <person name="Culley D.E."/>
            <person name="Daum C."/>
            <person name="Ezra D."/>
            <person name="Gonzalez J.B."/>
            <person name="Henrissat B."/>
            <person name="Kuo A."/>
            <person name="Liang C."/>
            <person name="Lipzen A."/>
            <person name="Lutzoni F."/>
            <person name="Magnuson J."/>
            <person name="Mondo S."/>
            <person name="Nolan M."/>
            <person name="Ohm R."/>
            <person name="Pangilinan J."/>
            <person name="Park H.-J."/>
            <person name="Ramirez L."/>
            <person name="Alfaro M."/>
            <person name="Sun H."/>
            <person name="Tritt A."/>
            <person name="Yoshinaga Y."/>
            <person name="Zwiers L.-H."/>
            <person name="Turgeon B.G."/>
            <person name="Goodwin S.B."/>
            <person name="Spatafora J.W."/>
            <person name="Crous P.W."/>
            <person name="Grigoriev I.V."/>
        </authorList>
    </citation>
    <scope>NUCLEOTIDE SEQUENCE</scope>
    <source>
        <strain evidence="3">CBS 342.82</strain>
    </source>
</reference>
<feature type="compositionally biased region" description="Basic and acidic residues" evidence="1">
    <location>
        <begin position="114"/>
        <end position="123"/>
    </location>
</feature>